<reference evidence="1 2" key="1">
    <citation type="journal article" date="2021" name="J. Hered.">
        <title>A chromosome-level genome assembly of the parasitoid wasp, Cotesia glomerata (Hymenoptera: Braconidae).</title>
        <authorList>
            <person name="Pinto B.J."/>
            <person name="Weis J.J."/>
            <person name="Gamble T."/>
            <person name="Ode P.J."/>
            <person name="Paul R."/>
            <person name="Zaspel J.M."/>
        </authorList>
    </citation>
    <scope>NUCLEOTIDE SEQUENCE [LARGE SCALE GENOMIC DNA]</scope>
    <source>
        <strain evidence="1">CgM1</strain>
    </source>
</reference>
<gene>
    <name evidence="1" type="ORF">KQX54_009113</name>
</gene>
<proteinExistence type="predicted"/>
<organism evidence="1 2">
    <name type="scientific">Cotesia glomerata</name>
    <name type="common">Lepidopteran parasitic wasp</name>
    <name type="synonym">Apanteles glomeratus</name>
    <dbReference type="NCBI Taxonomy" id="32391"/>
    <lineage>
        <taxon>Eukaryota</taxon>
        <taxon>Metazoa</taxon>
        <taxon>Ecdysozoa</taxon>
        <taxon>Arthropoda</taxon>
        <taxon>Hexapoda</taxon>
        <taxon>Insecta</taxon>
        <taxon>Pterygota</taxon>
        <taxon>Neoptera</taxon>
        <taxon>Endopterygota</taxon>
        <taxon>Hymenoptera</taxon>
        <taxon>Apocrita</taxon>
        <taxon>Ichneumonoidea</taxon>
        <taxon>Braconidae</taxon>
        <taxon>Microgastrinae</taxon>
        <taxon>Cotesia</taxon>
    </lineage>
</organism>
<dbReference type="AlphaFoldDB" id="A0AAV7J589"/>
<name>A0AAV7J589_COTGL</name>
<evidence type="ECO:0000313" key="2">
    <source>
        <dbReference type="Proteomes" id="UP000826195"/>
    </source>
</evidence>
<evidence type="ECO:0000313" key="1">
    <source>
        <dbReference type="EMBL" id="KAH0567374.1"/>
    </source>
</evidence>
<sequence length="67" mass="7384">MDDMPLSDKYGKEHWLETYNIILLGGYCTMVAFPDNSGLARVVIRNQQVAHDSVSGHPVASGDAVHR</sequence>
<keyword evidence="2" id="KW-1185">Reference proteome</keyword>
<accession>A0AAV7J589</accession>
<comment type="caution">
    <text evidence="1">The sequence shown here is derived from an EMBL/GenBank/DDBJ whole genome shotgun (WGS) entry which is preliminary data.</text>
</comment>
<protein>
    <submittedName>
        <fullName evidence="1">Uncharacterized protein</fullName>
    </submittedName>
</protein>
<dbReference type="Proteomes" id="UP000826195">
    <property type="component" value="Unassembled WGS sequence"/>
</dbReference>
<dbReference type="EMBL" id="JAHXZJ010000001">
    <property type="protein sequence ID" value="KAH0567374.1"/>
    <property type="molecule type" value="Genomic_DNA"/>
</dbReference>